<dbReference type="Proteomes" id="UP000261011">
    <property type="component" value="Unassembled WGS sequence"/>
</dbReference>
<comment type="caution">
    <text evidence="5">The sequence shown here is derived from an EMBL/GenBank/DDBJ whole genome shotgun (WGS) entry which is preliminary data.</text>
</comment>
<dbReference type="Gene3D" id="3.40.1190.20">
    <property type="match status" value="1"/>
</dbReference>
<dbReference type="CDD" id="cd01166">
    <property type="entry name" value="KdgK"/>
    <property type="match status" value="1"/>
</dbReference>
<gene>
    <name evidence="5" type="ORF">DXA39_08380</name>
</gene>
<evidence type="ECO:0000256" key="3">
    <source>
        <dbReference type="ARBA" id="ARBA00022777"/>
    </source>
</evidence>
<dbReference type="InterPro" id="IPR011611">
    <property type="entry name" value="PfkB_dom"/>
</dbReference>
<accession>A0A3E2TFM4</accession>
<dbReference type="RefSeq" id="WP_117522268.1">
    <property type="nucleotide sequence ID" value="NZ_QVEU01000010.1"/>
</dbReference>
<dbReference type="PANTHER" id="PTHR43320:SF2">
    <property type="entry name" value="2-DEHYDRO-3-DEOXYGLUCONOKINASE_2-DEHYDRO-3-DEOXYGALACTONOKINASE"/>
    <property type="match status" value="1"/>
</dbReference>
<dbReference type="SUPFAM" id="SSF53613">
    <property type="entry name" value="Ribokinase-like"/>
    <property type="match status" value="1"/>
</dbReference>
<evidence type="ECO:0000313" key="5">
    <source>
        <dbReference type="EMBL" id="RGB74558.1"/>
    </source>
</evidence>
<evidence type="ECO:0000259" key="4">
    <source>
        <dbReference type="Pfam" id="PF00294"/>
    </source>
</evidence>
<proteinExistence type="inferred from homology"/>
<sequence length="329" mass="36537">MKKIVTLGEIMLRLSPPGYERFLQANSFDINYGGAEANVAIALSNLGYETQFVTKVPDNAIGHAAINSLRKYGVHTENVIFGGNRLGLYYLEKGYSVRASNVIYDRADSAFANVKIDDFNFDKIFDKADLFLVTGISPAVSPNACKLTKKALEFSKERGLTIVIDVNYRAKMWSLEDANETMKDLLKYADIIIGFSPDILLEIKEDLSDDKHEKLLKRMVETYGVKTAVSTFRKSHSANRNSLYARLYDGKKLYTSKEYGFDIVDRVGGGDSFTSGLISGLLDGKDTQETLEFATATSVWKHTILGDANVLSKEEIEKLSNGGSTLVQR</sequence>
<dbReference type="PANTHER" id="PTHR43320">
    <property type="entry name" value="SUGAR KINASE"/>
    <property type="match status" value="1"/>
</dbReference>
<name>A0A3E2TFM4_9FIRM</name>
<keyword evidence="3 5" id="KW-0418">Kinase</keyword>
<dbReference type="EMBL" id="QVEU01000010">
    <property type="protein sequence ID" value="RGB74558.1"/>
    <property type="molecule type" value="Genomic_DNA"/>
</dbReference>
<dbReference type="OrthoDB" id="9813569at2"/>
<dbReference type="InterPro" id="IPR029056">
    <property type="entry name" value="Ribokinase-like"/>
</dbReference>
<organism evidence="5 6">
    <name type="scientific">Anaerococcus nagyae</name>
    <dbReference type="NCBI Taxonomy" id="1755241"/>
    <lineage>
        <taxon>Bacteria</taxon>
        <taxon>Bacillati</taxon>
        <taxon>Bacillota</taxon>
        <taxon>Tissierellia</taxon>
        <taxon>Tissierellales</taxon>
        <taxon>Peptoniphilaceae</taxon>
        <taxon>Anaerococcus</taxon>
    </lineage>
</organism>
<feature type="domain" description="Carbohydrate kinase PfkB" evidence="4">
    <location>
        <begin position="1"/>
        <end position="301"/>
    </location>
</feature>
<evidence type="ECO:0000256" key="1">
    <source>
        <dbReference type="ARBA" id="ARBA00010688"/>
    </source>
</evidence>
<protein>
    <submittedName>
        <fullName evidence="5">Sugar kinase</fullName>
    </submittedName>
</protein>
<comment type="similarity">
    <text evidence="1">Belongs to the carbohydrate kinase PfkB family.</text>
</comment>
<dbReference type="AlphaFoldDB" id="A0A3E2TFM4"/>
<keyword evidence="2" id="KW-0808">Transferase</keyword>
<reference evidence="5 6" key="1">
    <citation type="submission" date="2018-08" db="EMBL/GenBank/DDBJ databases">
        <title>A genome reference for cultivated species of the human gut microbiota.</title>
        <authorList>
            <person name="Zou Y."/>
            <person name="Xue W."/>
            <person name="Luo G."/>
        </authorList>
    </citation>
    <scope>NUCLEOTIDE SEQUENCE [LARGE SCALE GENOMIC DNA]</scope>
    <source>
        <strain evidence="5 6">OF01-3</strain>
    </source>
</reference>
<dbReference type="Pfam" id="PF00294">
    <property type="entry name" value="PfkB"/>
    <property type="match status" value="1"/>
</dbReference>
<evidence type="ECO:0000313" key="6">
    <source>
        <dbReference type="Proteomes" id="UP000261011"/>
    </source>
</evidence>
<keyword evidence="6" id="KW-1185">Reference proteome</keyword>
<dbReference type="InterPro" id="IPR052700">
    <property type="entry name" value="Carb_kinase_PfkB-like"/>
</dbReference>
<dbReference type="GO" id="GO:0016301">
    <property type="term" value="F:kinase activity"/>
    <property type="evidence" value="ECO:0007669"/>
    <property type="project" value="UniProtKB-KW"/>
</dbReference>
<evidence type="ECO:0000256" key="2">
    <source>
        <dbReference type="ARBA" id="ARBA00022679"/>
    </source>
</evidence>